<dbReference type="InterPro" id="IPR036291">
    <property type="entry name" value="NAD(P)-bd_dom_sf"/>
</dbReference>
<comment type="pathway">
    <text evidence="1">Metabolic intermediate biosynthesis; chorismate biosynthesis; chorismate from D-erythrose 4-phosphate and phosphoenolpyruvate: step 4/7.</text>
</comment>
<evidence type="ECO:0000256" key="3">
    <source>
        <dbReference type="SAM" id="MobiDB-lite"/>
    </source>
</evidence>
<gene>
    <name evidence="6" type="ORF">HTZ77_38725</name>
</gene>
<dbReference type="GO" id="GO:0009423">
    <property type="term" value="P:chorismate biosynthetic process"/>
    <property type="evidence" value="ECO:0007669"/>
    <property type="project" value="TreeGrafter"/>
</dbReference>
<dbReference type="GO" id="GO:0050661">
    <property type="term" value="F:NADP binding"/>
    <property type="evidence" value="ECO:0007669"/>
    <property type="project" value="TreeGrafter"/>
</dbReference>
<sequence length="311" mass="31343">MRAAVMGSPIAHSLSPCLHRAAYAAMGLAGWSFEAIECDEAALPETLRRLRPVRGENPAGGARADGVPSGGSPSGGAPSDGADGGDAWAGLSLTMPLKRAVLPLLDTVTEPVTEVGGANTVVFRDGGAHGYNTDVHGVRQALAEAGVPAPGSATVLGGGATAASALAALRGLGLRSATLLVRDPARATETTEAAERLGVALAVETFDKLDAALGVDLVVSTLPGGAADAYADALAGVPALFDVVYSPWPTRAASAVRAAGGTVVGGFAMLLHQAVRQVELMTGRTDVPVEAMRAAGEAEILRRTTRTDRPS</sequence>
<organism evidence="6 7">
    <name type="scientific">Nonomuraea montanisoli</name>
    <dbReference type="NCBI Taxonomy" id="2741721"/>
    <lineage>
        <taxon>Bacteria</taxon>
        <taxon>Bacillati</taxon>
        <taxon>Actinomycetota</taxon>
        <taxon>Actinomycetes</taxon>
        <taxon>Streptosporangiales</taxon>
        <taxon>Streptosporangiaceae</taxon>
        <taxon>Nonomuraea</taxon>
    </lineage>
</organism>
<dbReference type="RefSeq" id="WP_175594766.1">
    <property type="nucleotide sequence ID" value="NZ_JABWGN010000019.1"/>
</dbReference>
<dbReference type="GO" id="GO:0019632">
    <property type="term" value="P:shikimate metabolic process"/>
    <property type="evidence" value="ECO:0007669"/>
    <property type="project" value="TreeGrafter"/>
</dbReference>
<evidence type="ECO:0000259" key="5">
    <source>
        <dbReference type="Pfam" id="PF18317"/>
    </source>
</evidence>
<dbReference type="PANTHER" id="PTHR21089:SF1">
    <property type="entry name" value="BIFUNCTIONAL 3-DEHYDROQUINATE DEHYDRATASE_SHIKIMATE DEHYDROGENASE, CHLOROPLASTIC"/>
    <property type="match status" value="1"/>
</dbReference>
<dbReference type="Pfam" id="PF08501">
    <property type="entry name" value="Shikimate_dh_N"/>
    <property type="match status" value="2"/>
</dbReference>
<dbReference type="InterPro" id="IPR022893">
    <property type="entry name" value="Shikimate_DH_fam"/>
</dbReference>
<feature type="region of interest" description="Disordered" evidence="3">
    <location>
        <begin position="52"/>
        <end position="85"/>
    </location>
</feature>
<name>A0A7Y6M7C3_9ACTN</name>
<protein>
    <submittedName>
        <fullName evidence="6">Shikimate dehydrogenase</fullName>
    </submittedName>
</protein>
<dbReference type="EMBL" id="JABWGN010000019">
    <property type="protein sequence ID" value="NUW37292.1"/>
    <property type="molecule type" value="Genomic_DNA"/>
</dbReference>
<feature type="domain" description="SDH C-terminal" evidence="5">
    <location>
        <begin position="266"/>
        <end position="295"/>
    </location>
</feature>
<evidence type="ECO:0000259" key="4">
    <source>
        <dbReference type="Pfam" id="PF08501"/>
    </source>
</evidence>
<evidence type="ECO:0000313" key="7">
    <source>
        <dbReference type="Proteomes" id="UP000586042"/>
    </source>
</evidence>
<dbReference type="Proteomes" id="UP000586042">
    <property type="component" value="Unassembled WGS sequence"/>
</dbReference>
<dbReference type="Gene3D" id="3.40.50.720">
    <property type="entry name" value="NAD(P)-binding Rossmann-like Domain"/>
    <property type="match status" value="1"/>
</dbReference>
<keyword evidence="2" id="KW-0028">Amino-acid biosynthesis</keyword>
<feature type="domain" description="Shikimate dehydrogenase substrate binding N-terminal" evidence="4">
    <location>
        <begin position="87"/>
        <end position="121"/>
    </location>
</feature>
<feature type="domain" description="Shikimate dehydrogenase substrate binding N-terminal" evidence="4">
    <location>
        <begin position="5"/>
        <end position="51"/>
    </location>
</feature>
<dbReference type="GO" id="GO:0005829">
    <property type="term" value="C:cytosol"/>
    <property type="evidence" value="ECO:0007669"/>
    <property type="project" value="TreeGrafter"/>
</dbReference>
<keyword evidence="2" id="KW-0057">Aromatic amino acid biosynthesis</keyword>
<dbReference type="SUPFAM" id="SSF53223">
    <property type="entry name" value="Aminoacid dehydrogenase-like, N-terminal domain"/>
    <property type="match status" value="2"/>
</dbReference>
<dbReference type="AlphaFoldDB" id="A0A7Y6M7C3"/>
<evidence type="ECO:0000256" key="1">
    <source>
        <dbReference type="ARBA" id="ARBA00004871"/>
    </source>
</evidence>
<accession>A0A7Y6M7C3</accession>
<evidence type="ECO:0000313" key="6">
    <source>
        <dbReference type="EMBL" id="NUW37292.1"/>
    </source>
</evidence>
<dbReference type="Pfam" id="PF18317">
    <property type="entry name" value="SDH_C"/>
    <property type="match status" value="1"/>
</dbReference>
<dbReference type="PANTHER" id="PTHR21089">
    <property type="entry name" value="SHIKIMATE DEHYDROGENASE"/>
    <property type="match status" value="1"/>
</dbReference>
<dbReference type="InterPro" id="IPR041121">
    <property type="entry name" value="SDH_C"/>
</dbReference>
<dbReference type="InterPro" id="IPR013708">
    <property type="entry name" value="Shikimate_DH-bd_N"/>
</dbReference>
<comment type="caution">
    <text evidence="6">The sequence shown here is derived from an EMBL/GenBank/DDBJ whole genome shotgun (WGS) entry which is preliminary data.</text>
</comment>
<dbReference type="GO" id="GO:0004764">
    <property type="term" value="F:shikimate 3-dehydrogenase (NADP+) activity"/>
    <property type="evidence" value="ECO:0007669"/>
    <property type="project" value="InterPro"/>
</dbReference>
<keyword evidence="7" id="KW-1185">Reference proteome</keyword>
<dbReference type="SUPFAM" id="SSF51735">
    <property type="entry name" value="NAD(P)-binding Rossmann-fold domains"/>
    <property type="match status" value="1"/>
</dbReference>
<evidence type="ECO:0000256" key="2">
    <source>
        <dbReference type="ARBA" id="ARBA00023141"/>
    </source>
</evidence>
<reference evidence="6 7" key="1">
    <citation type="submission" date="2020-06" db="EMBL/GenBank/DDBJ databases">
        <title>Nonomuraea sp. SMC257, a novel actinomycete isolated from soil.</title>
        <authorList>
            <person name="Chanama M."/>
        </authorList>
    </citation>
    <scope>NUCLEOTIDE SEQUENCE [LARGE SCALE GENOMIC DNA]</scope>
    <source>
        <strain evidence="6 7">SMC257</strain>
    </source>
</reference>
<dbReference type="GO" id="GO:0009073">
    <property type="term" value="P:aromatic amino acid family biosynthetic process"/>
    <property type="evidence" value="ECO:0007669"/>
    <property type="project" value="UniProtKB-KW"/>
</dbReference>
<dbReference type="Gene3D" id="3.40.50.10860">
    <property type="entry name" value="Leucine Dehydrogenase, chain A, domain 1"/>
    <property type="match status" value="2"/>
</dbReference>
<proteinExistence type="predicted"/>
<dbReference type="InterPro" id="IPR046346">
    <property type="entry name" value="Aminoacid_DH-like_N_sf"/>
</dbReference>